<dbReference type="InterPro" id="IPR004244">
    <property type="entry name" value="Transposase_22"/>
</dbReference>
<evidence type="ECO:0000313" key="1">
    <source>
        <dbReference type="EMBL" id="KAJ1114597.1"/>
    </source>
</evidence>
<keyword evidence="2" id="KW-1185">Reference proteome</keyword>
<sequence>MPNGKSSGKHSCQLLFSEALAQPKTMAVQIALPGSTSSPADLPPLEAADRRLQEIAAVGCSLEAMDSKISNLNVASTSIRDDIAGFRETVNDLDQRLTIMEGQVAGLPDREAELRSLRAKVVDLEDRSRRDNVCLFGIPEHKEGSDTKTFFKNLLPGLTGLEYSPPLEFQRVHRISPVHKAASDRPCPIIACFLRHEQAPQTISAAKSQGPYSLEGHENRVAADFSRLTNKKRKAFLALRPQLRNLYVKYGIFEPAHMFSGKIQDPQGHLHAIKFIEAYNGSSTGPKRSQTYVGKLFLYMRTAQLPSTNTCL</sequence>
<organism evidence="1 2">
    <name type="scientific">Pleurodeles waltl</name>
    <name type="common">Iberian ribbed newt</name>
    <dbReference type="NCBI Taxonomy" id="8319"/>
    <lineage>
        <taxon>Eukaryota</taxon>
        <taxon>Metazoa</taxon>
        <taxon>Chordata</taxon>
        <taxon>Craniata</taxon>
        <taxon>Vertebrata</taxon>
        <taxon>Euteleostomi</taxon>
        <taxon>Amphibia</taxon>
        <taxon>Batrachia</taxon>
        <taxon>Caudata</taxon>
        <taxon>Salamandroidea</taxon>
        <taxon>Salamandridae</taxon>
        <taxon>Pleurodelinae</taxon>
        <taxon>Pleurodeles</taxon>
    </lineage>
</organism>
<dbReference type="PANTHER" id="PTHR11505">
    <property type="entry name" value="L1 TRANSPOSABLE ELEMENT-RELATED"/>
    <property type="match status" value="1"/>
</dbReference>
<reference evidence="1" key="1">
    <citation type="journal article" date="2022" name="bioRxiv">
        <title>Sequencing and chromosome-scale assembly of the giantPleurodeles waltlgenome.</title>
        <authorList>
            <person name="Brown T."/>
            <person name="Elewa A."/>
            <person name="Iarovenko S."/>
            <person name="Subramanian E."/>
            <person name="Araus A.J."/>
            <person name="Petzold A."/>
            <person name="Susuki M."/>
            <person name="Suzuki K.-i.T."/>
            <person name="Hayashi T."/>
            <person name="Toyoda A."/>
            <person name="Oliveira C."/>
            <person name="Osipova E."/>
            <person name="Leigh N.D."/>
            <person name="Simon A."/>
            <person name="Yun M.H."/>
        </authorList>
    </citation>
    <scope>NUCLEOTIDE SEQUENCE</scope>
    <source>
        <strain evidence="1">20211129_DDA</strain>
        <tissue evidence="1">Liver</tissue>
    </source>
</reference>
<dbReference type="Gene3D" id="3.30.70.1820">
    <property type="entry name" value="L1 transposable element, RRM domain"/>
    <property type="match status" value="1"/>
</dbReference>
<name>A0AAV7NET5_PLEWA</name>
<comment type="caution">
    <text evidence="1">The sequence shown here is derived from an EMBL/GenBank/DDBJ whole genome shotgun (WGS) entry which is preliminary data.</text>
</comment>
<accession>A0AAV7NET5</accession>
<gene>
    <name evidence="1" type="ORF">NDU88_002832</name>
</gene>
<dbReference type="Proteomes" id="UP001066276">
    <property type="component" value="Chromosome 8"/>
</dbReference>
<dbReference type="EMBL" id="JANPWB010000012">
    <property type="protein sequence ID" value="KAJ1114597.1"/>
    <property type="molecule type" value="Genomic_DNA"/>
</dbReference>
<dbReference type="Gene3D" id="1.20.5.340">
    <property type="match status" value="1"/>
</dbReference>
<protein>
    <recommendedName>
        <fullName evidence="3">LINE-1 type transposase domain-containing 1</fullName>
    </recommendedName>
</protein>
<evidence type="ECO:0000313" key="2">
    <source>
        <dbReference type="Proteomes" id="UP001066276"/>
    </source>
</evidence>
<dbReference type="AlphaFoldDB" id="A0AAV7NET5"/>
<proteinExistence type="predicted"/>
<evidence type="ECO:0008006" key="3">
    <source>
        <dbReference type="Google" id="ProtNLM"/>
    </source>
</evidence>